<accession>A0AAU7QEF6</accession>
<dbReference type="AlphaFoldDB" id="A0AAU7QEF6"/>
<proteinExistence type="predicted"/>
<dbReference type="EMBL" id="CP157947">
    <property type="protein sequence ID" value="XBS71572.1"/>
    <property type="molecule type" value="Genomic_DNA"/>
</dbReference>
<sequence>MDLTLHNKIKALARELALIDGSKAQGLLDDELSTNNPESNYHALGLHNDTELLLKKIDPFITLPGYRHFVEGYHKTLQELKIKFLLKSIIENPLDWEDYDLCCEIYDGLINYYQSARCTLNLCDLTYQNITPGRIKRFLAVFKYNFAHNLAYRTTQPPADASNFHYYSLVSELSAQGHKRERCHRIACTSNALRIGRESYRESETQGEEKDALLIHLEKKDRHYRERYGFNG</sequence>
<reference evidence="1" key="1">
    <citation type="submission" date="2024-06" db="EMBL/GenBank/DDBJ databases">
        <authorList>
            <person name="Coelho C."/>
            <person name="Bento M."/>
            <person name="Garcia E."/>
            <person name="Camelo A."/>
            <person name="Brandao I."/>
            <person name="Espirito Santo C."/>
            <person name="Trovao J."/>
            <person name="Verissimo A."/>
            <person name="Costa J."/>
            <person name="Tiago I."/>
        </authorList>
    </citation>
    <scope>NUCLEOTIDE SEQUENCE</scope>
    <source>
        <strain evidence="1">KWT182</strain>
    </source>
</reference>
<protein>
    <submittedName>
        <fullName evidence="1">Uncharacterized protein</fullName>
    </submittedName>
</protein>
<gene>
    <name evidence="1" type="ORF">ABK905_11990</name>
</gene>
<name>A0AAU7QEF6_9GAMM</name>
<evidence type="ECO:0000313" key="1">
    <source>
        <dbReference type="EMBL" id="XBS71572.1"/>
    </source>
</evidence>
<organism evidence="1">
    <name type="scientific">Acerihabitans sp. KWT182</name>
    <dbReference type="NCBI Taxonomy" id="3157919"/>
    <lineage>
        <taxon>Bacteria</taxon>
        <taxon>Pseudomonadati</taxon>
        <taxon>Pseudomonadota</taxon>
        <taxon>Gammaproteobacteria</taxon>
        <taxon>Enterobacterales</taxon>
        <taxon>Pectobacteriaceae</taxon>
        <taxon>Acerihabitans</taxon>
    </lineage>
</organism>